<comment type="catalytic activity">
    <reaction evidence="6">
        <text>a 2'-deoxycytidine in DNA + S-adenosyl-L-methionine = a 5-methyl-2'-deoxycytidine in DNA + S-adenosyl-L-homocysteine + H(+)</text>
        <dbReference type="Rhea" id="RHEA:13681"/>
        <dbReference type="Rhea" id="RHEA-COMP:11369"/>
        <dbReference type="Rhea" id="RHEA-COMP:11370"/>
        <dbReference type="ChEBI" id="CHEBI:15378"/>
        <dbReference type="ChEBI" id="CHEBI:57856"/>
        <dbReference type="ChEBI" id="CHEBI:59789"/>
        <dbReference type="ChEBI" id="CHEBI:85452"/>
        <dbReference type="ChEBI" id="CHEBI:85454"/>
        <dbReference type="EC" id="2.1.1.37"/>
    </reaction>
</comment>
<dbReference type="SUPFAM" id="SSF53335">
    <property type="entry name" value="S-adenosyl-L-methionine-dependent methyltransferases"/>
    <property type="match status" value="1"/>
</dbReference>
<dbReference type="EMBL" id="CP060780">
    <property type="protein sequence ID" value="QNP44376.1"/>
    <property type="molecule type" value="Genomic_DNA"/>
</dbReference>
<dbReference type="EC" id="2.1.1.37" evidence="1"/>
<dbReference type="RefSeq" id="WP_187715797.1">
    <property type="nucleotide sequence ID" value="NZ_BAABJC010000001.1"/>
</dbReference>
<keyword evidence="3" id="KW-0808">Transferase</keyword>
<dbReference type="PANTHER" id="PTHR10629:SF52">
    <property type="entry name" value="DNA (CYTOSINE-5)-METHYLTRANSFERASE 1"/>
    <property type="match status" value="1"/>
</dbReference>
<keyword evidence="5" id="KW-0680">Restriction system</keyword>
<gene>
    <name evidence="7" type="ORF">H9L15_05155</name>
</gene>
<evidence type="ECO:0000313" key="7">
    <source>
        <dbReference type="EMBL" id="QNP44376.1"/>
    </source>
</evidence>
<dbReference type="GO" id="GO:0032259">
    <property type="term" value="P:methylation"/>
    <property type="evidence" value="ECO:0007669"/>
    <property type="project" value="UniProtKB-KW"/>
</dbReference>
<dbReference type="PANTHER" id="PTHR10629">
    <property type="entry name" value="CYTOSINE-SPECIFIC METHYLTRANSFERASE"/>
    <property type="match status" value="1"/>
</dbReference>
<evidence type="ECO:0000256" key="1">
    <source>
        <dbReference type="ARBA" id="ARBA00011975"/>
    </source>
</evidence>
<evidence type="ECO:0000313" key="8">
    <source>
        <dbReference type="Proteomes" id="UP000516134"/>
    </source>
</evidence>
<accession>A0ABX6T3C2</accession>
<organism evidence="7 8">
    <name type="scientific">Sphingomonas daechungensis</name>
    <dbReference type="NCBI Taxonomy" id="1176646"/>
    <lineage>
        <taxon>Bacteria</taxon>
        <taxon>Pseudomonadati</taxon>
        <taxon>Pseudomonadota</taxon>
        <taxon>Alphaproteobacteria</taxon>
        <taxon>Sphingomonadales</taxon>
        <taxon>Sphingomonadaceae</taxon>
        <taxon>Sphingomonas</taxon>
    </lineage>
</organism>
<dbReference type="InterPro" id="IPR029063">
    <property type="entry name" value="SAM-dependent_MTases_sf"/>
</dbReference>
<evidence type="ECO:0000256" key="3">
    <source>
        <dbReference type="ARBA" id="ARBA00022679"/>
    </source>
</evidence>
<name>A0ABX6T3C2_9SPHN</name>
<dbReference type="Gene3D" id="3.90.120.10">
    <property type="entry name" value="DNA Methylase, subunit A, domain 2"/>
    <property type="match status" value="1"/>
</dbReference>
<proteinExistence type="predicted"/>
<dbReference type="Pfam" id="PF00145">
    <property type="entry name" value="DNA_methylase"/>
    <property type="match status" value="1"/>
</dbReference>
<evidence type="ECO:0000256" key="6">
    <source>
        <dbReference type="ARBA" id="ARBA00047422"/>
    </source>
</evidence>
<evidence type="ECO:0000256" key="2">
    <source>
        <dbReference type="ARBA" id="ARBA00022603"/>
    </source>
</evidence>
<dbReference type="InterPro" id="IPR050390">
    <property type="entry name" value="C5-Methyltransferase"/>
</dbReference>
<reference evidence="7 8" key="1">
    <citation type="submission" date="2020-08" db="EMBL/GenBank/DDBJ databases">
        <title>Genome sequence of Sphingomonas daechungensis KACC 18115T.</title>
        <authorList>
            <person name="Hyun D.-W."/>
            <person name="Bae J.-W."/>
        </authorList>
    </citation>
    <scope>NUCLEOTIDE SEQUENCE [LARGE SCALE GENOMIC DNA]</scope>
    <source>
        <strain evidence="7 8">KACC 18115</strain>
    </source>
</reference>
<keyword evidence="2 7" id="KW-0489">Methyltransferase</keyword>
<sequence>MCEQSISYSALRFLATKRQKASSRIRQHASCSRAPRRLTVRESARLQSFPDEFQFLGRQSARYSQVGNAVPPILAEAVASQITSALAA</sequence>
<dbReference type="InterPro" id="IPR001525">
    <property type="entry name" value="C5_MeTfrase"/>
</dbReference>
<evidence type="ECO:0000256" key="4">
    <source>
        <dbReference type="ARBA" id="ARBA00022691"/>
    </source>
</evidence>
<keyword evidence="4" id="KW-0949">S-adenosyl-L-methionine</keyword>
<dbReference type="GO" id="GO:0008168">
    <property type="term" value="F:methyltransferase activity"/>
    <property type="evidence" value="ECO:0007669"/>
    <property type="project" value="UniProtKB-KW"/>
</dbReference>
<evidence type="ECO:0000256" key="5">
    <source>
        <dbReference type="ARBA" id="ARBA00022747"/>
    </source>
</evidence>
<dbReference type="Proteomes" id="UP000516134">
    <property type="component" value="Chromosome"/>
</dbReference>
<keyword evidence="8" id="KW-1185">Reference proteome</keyword>
<protein>
    <recommendedName>
        <fullName evidence="1">DNA (cytosine-5-)-methyltransferase</fullName>
        <ecNumber evidence="1">2.1.1.37</ecNumber>
    </recommendedName>
</protein>